<dbReference type="Pfam" id="PF00497">
    <property type="entry name" value="SBP_bac_3"/>
    <property type="match status" value="1"/>
</dbReference>
<evidence type="ECO:0000256" key="2">
    <source>
        <dbReference type="ARBA" id="ARBA00022448"/>
    </source>
</evidence>
<feature type="signal peptide" evidence="4">
    <location>
        <begin position="1"/>
        <end position="28"/>
    </location>
</feature>
<reference evidence="6 7" key="1">
    <citation type="journal article" date="2018" name="Arch. Microbiol.">
        <title>New insights into the metabolic potential of the phototrophic purple bacterium Rhodopila globiformis DSM 161(T) from its draft genome sequence and evidence for a vanadium-dependent nitrogenase.</title>
        <authorList>
            <person name="Imhoff J.F."/>
            <person name="Rahn T."/>
            <person name="Kunzel S."/>
            <person name="Neulinger S.C."/>
        </authorList>
    </citation>
    <scope>NUCLEOTIDE SEQUENCE [LARGE SCALE GENOMIC DNA]</scope>
    <source>
        <strain evidence="6 7">DSM 161</strain>
    </source>
</reference>
<comment type="caution">
    <text evidence="6">The sequence shown here is derived from an EMBL/GenBank/DDBJ whole genome shotgun (WGS) entry which is preliminary data.</text>
</comment>
<dbReference type="Proteomes" id="UP000239724">
    <property type="component" value="Unassembled WGS sequence"/>
</dbReference>
<proteinExistence type="inferred from homology"/>
<name>A0A2S6N060_RHOGL</name>
<keyword evidence="3 4" id="KW-0732">Signal</keyword>
<evidence type="ECO:0000256" key="1">
    <source>
        <dbReference type="ARBA" id="ARBA00010333"/>
    </source>
</evidence>
<evidence type="ECO:0000259" key="5">
    <source>
        <dbReference type="SMART" id="SM00062"/>
    </source>
</evidence>
<feature type="domain" description="Solute-binding protein family 3/N-terminal" evidence="5">
    <location>
        <begin position="44"/>
        <end position="269"/>
    </location>
</feature>
<organism evidence="6 7">
    <name type="scientific">Rhodopila globiformis</name>
    <name type="common">Rhodopseudomonas globiformis</name>
    <dbReference type="NCBI Taxonomy" id="1071"/>
    <lineage>
        <taxon>Bacteria</taxon>
        <taxon>Pseudomonadati</taxon>
        <taxon>Pseudomonadota</taxon>
        <taxon>Alphaproteobacteria</taxon>
        <taxon>Acetobacterales</taxon>
        <taxon>Acetobacteraceae</taxon>
        <taxon>Rhodopila</taxon>
    </lineage>
</organism>
<evidence type="ECO:0000313" key="6">
    <source>
        <dbReference type="EMBL" id="PPQ27976.1"/>
    </source>
</evidence>
<dbReference type="GO" id="GO:0006865">
    <property type="term" value="P:amino acid transport"/>
    <property type="evidence" value="ECO:0007669"/>
    <property type="project" value="TreeGrafter"/>
</dbReference>
<dbReference type="OrthoDB" id="9777941at2"/>
<dbReference type="CDD" id="cd13692">
    <property type="entry name" value="PBP2_BztA"/>
    <property type="match status" value="1"/>
</dbReference>
<dbReference type="SUPFAM" id="SSF53850">
    <property type="entry name" value="Periplasmic binding protein-like II"/>
    <property type="match status" value="1"/>
</dbReference>
<keyword evidence="2" id="KW-0813">Transport</keyword>
<gene>
    <name evidence="6" type="ORF">CCS01_25720</name>
</gene>
<protein>
    <submittedName>
        <fullName evidence="6">Amino acid ABC transporter substrate-binding protein</fullName>
    </submittedName>
</protein>
<dbReference type="PANTHER" id="PTHR30085:SF7">
    <property type="entry name" value="AMINO-ACID ABC TRANSPORTER-BINDING PROTEIN YHDW-RELATED"/>
    <property type="match status" value="1"/>
</dbReference>
<evidence type="ECO:0000256" key="3">
    <source>
        <dbReference type="ARBA" id="ARBA00022729"/>
    </source>
</evidence>
<dbReference type="AlphaFoldDB" id="A0A2S6N060"/>
<dbReference type="SMART" id="SM00062">
    <property type="entry name" value="PBPb"/>
    <property type="match status" value="1"/>
</dbReference>
<comment type="similarity">
    <text evidence="1">Belongs to the bacterial solute-binding protein 3 family.</text>
</comment>
<accession>A0A2S6N060</accession>
<feature type="chain" id="PRO_5015764455" evidence="4">
    <location>
        <begin position="29"/>
        <end position="346"/>
    </location>
</feature>
<evidence type="ECO:0000313" key="7">
    <source>
        <dbReference type="Proteomes" id="UP000239724"/>
    </source>
</evidence>
<dbReference type="PANTHER" id="PTHR30085">
    <property type="entry name" value="AMINO ACID ABC TRANSPORTER PERMEASE"/>
    <property type="match status" value="1"/>
</dbReference>
<keyword evidence="7" id="KW-1185">Reference proteome</keyword>
<evidence type="ECO:0000256" key="4">
    <source>
        <dbReference type="SAM" id="SignalP"/>
    </source>
</evidence>
<dbReference type="RefSeq" id="WP_104521688.1">
    <property type="nucleotide sequence ID" value="NZ_NHRY01000251.1"/>
</dbReference>
<dbReference type="InterPro" id="IPR001638">
    <property type="entry name" value="Solute-binding_3/MltF_N"/>
</dbReference>
<sequence length="346" mass="36835">MTGWSGAGGSALLAGLIAAVAWMQPAAAQGSGSALLDAIKARGQVLCGTADTVPGFSLPDSKGVMRGLDADSCRAVAAAVLGDAGKVKFVATTIQNRFTALQSGEIDLLARGTTWTLGREANLGLEFAWVNYYDGTGFLVKASSGVKSARALDGATICVQPGTSTELAINDYFRVNRMTFTPVLIADVAEIRGAFLSDRCDAYSTDASALATFRFSQGDKAKDLVLLPEIISKEPLGVMVRKGDDKWFDVVRWTFIAMITAEEKGITSANVDTFLNSNDPDVRRLLGLEGDMGKALGLDNKWAYNVIRQVGNLGELWDRNIAPMGVSRGINNIWTKGGLQYAPPIR</sequence>
<dbReference type="Gene3D" id="3.40.190.10">
    <property type="entry name" value="Periplasmic binding protein-like II"/>
    <property type="match status" value="2"/>
</dbReference>
<dbReference type="InterPro" id="IPR051455">
    <property type="entry name" value="Bact_solute-bind_prot3"/>
</dbReference>
<dbReference type="EMBL" id="NHRY01000251">
    <property type="protein sequence ID" value="PPQ27976.1"/>
    <property type="molecule type" value="Genomic_DNA"/>
</dbReference>